<comment type="similarity">
    <text evidence="1">Belongs to the transposase IS21/IS408/IS1162 family.</text>
</comment>
<dbReference type="InterPro" id="IPR017894">
    <property type="entry name" value="HTH_IS21_transposase_type"/>
</dbReference>
<dbReference type="EMBL" id="JAQQXT010000037">
    <property type="protein sequence ID" value="MDC8774595.1"/>
    <property type="molecule type" value="Genomic_DNA"/>
</dbReference>
<dbReference type="InterPro" id="IPR036397">
    <property type="entry name" value="RNaseH_sf"/>
</dbReference>
<dbReference type="PANTHER" id="PTHR35004:SF7">
    <property type="entry name" value="INTEGRASE PROTEIN"/>
    <property type="match status" value="1"/>
</dbReference>
<evidence type="ECO:0000313" key="9">
    <source>
        <dbReference type="Proteomes" id="UP001221189"/>
    </source>
</evidence>
<evidence type="ECO:0000259" key="6">
    <source>
        <dbReference type="PROSITE" id="PS50531"/>
    </source>
</evidence>
<keyword evidence="9" id="KW-1185">Reference proteome</keyword>
<dbReference type="InterPro" id="IPR001387">
    <property type="entry name" value="Cro/C1-type_HTH"/>
</dbReference>
<organism evidence="8 9">
    <name type="scientific">Roseateles albus</name>
    <dbReference type="NCBI Taxonomy" id="2987525"/>
    <lineage>
        <taxon>Bacteria</taxon>
        <taxon>Pseudomonadati</taxon>
        <taxon>Pseudomonadota</taxon>
        <taxon>Betaproteobacteria</taxon>
        <taxon>Burkholderiales</taxon>
        <taxon>Sphaerotilaceae</taxon>
        <taxon>Roseateles</taxon>
    </lineage>
</organism>
<reference evidence="8 9" key="1">
    <citation type="submission" date="2022-10" db="EMBL/GenBank/DDBJ databases">
        <title>Paucibacter sp. hw1 Genome sequencing.</title>
        <authorList>
            <person name="Park S."/>
        </authorList>
    </citation>
    <scope>NUCLEOTIDE SEQUENCE [LARGE SCALE GENOMIC DNA]</scope>
    <source>
        <strain evidence="9">hw1</strain>
    </source>
</reference>
<keyword evidence="2" id="KW-0815">Transposition</keyword>
<comment type="caution">
    <text evidence="8">The sequence shown here is derived from an EMBL/GenBank/DDBJ whole genome shotgun (WGS) entry which is preliminary data.</text>
</comment>
<dbReference type="Proteomes" id="UP001221189">
    <property type="component" value="Unassembled WGS sequence"/>
</dbReference>
<protein>
    <submittedName>
        <fullName evidence="8">IS21 family transposase</fullName>
    </submittedName>
</protein>
<accession>A0ABT5KL37</accession>
<evidence type="ECO:0000256" key="5">
    <source>
        <dbReference type="SAM" id="MobiDB-lite"/>
    </source>
</evidence>
<name>A0ABT5KL37_9BURK</name>
<feature type="region of interest" description="Disordered" evidence="5">
    <location>
        <begin position="470"/>
        <end position="496"/>
    </location>
</feature>
<evidence type="ECO:0000256" key="2">
    <source>
        <dbReference type="ARBA" id="ARBA00022578"/>
    </source>
</evidence>
<dbReference type="InterPro" id="IPR001584">
    <property type="entry name" value="Integrase_cat-core"/>
</dbReference>
<dbReference type="InterPro" id="IPR009057">
    <property type="entry name" value="Homeodomain-like_sf"/>
</dbReference>
<dbReference type="Pfam" id="PF00665">
    <property type="entry name" value="rve"/>
    <property type="match status" value="1"/>
</dbReference>
<evidence type="ECO:0000259" key="7">
    <source>
        <dbReference type="PROSITE" id="PS50994"/>
    </source>
</evidence>
<evidence type="ECO:0000256" key="4">
    <source>
        <dbReference type="ARBA" id="ARBA00023172"/>
    </source>
</evidence>
<feature type="domain" description="Integrase catalytic" evidence="7">
    <location>
        <begin position="117"/>
        <end position="252"/>
    </location>
</feature>
<sequence>MGMLAKIRRMHLRDGLSIREISRRTGLSRNTVKQWLRREGETEPKYPKRTQTSVLDAWAEHLESALRTDLHRPVRERRTAKALFEQIRALGFAGSYPRVVVWVRRWREQQANAPRRAAFVPMSFELGDAFQFDWSCEYLFVGGLRRRLEVAHTKLASSRAFWLTAYPTQSHEMLFDAHARAFAAFGGVPRRGIYDNMKTAVDKVGVGKLRSVNIRFQAMCSHYLFEPEFCNPASGWEKGIVEKNVQDRRRQVWREAAERRWPDFASLNEWLAQRCRQCWEENHHPEWPALTVAEVWQDEQARLMPCPKPFNGYVEHQVRVSATGLIHFQRNRYSVPTRHVNAILSLRVYPAHVELVAEGVQVARHARSFERDLTFYDWQHYIELVETKPGALRNGAPFKTMPEALQTLQRHLLRHPGGDRVMTQVLAAVPVHGLDAVLVAADLALEAGRPSAEHVLNVLARLKDGQIAPVETSTPSLKEEPRADVQRYDRLRETRP</sequence>
<dbReference type="InterPro" id="IPR012337">
    <property type="entry name" value="RNaseH-like_sf"/>
</dbReference>
<dbReference type="CDD" id="cd00093">
    <property type="entry name" value="HTH_XRE"/>
    <property type="match status" value="1"/>
</dbReference>
<feature type="compositionally biased region" description="Basic and acidic residues" evidence="5">
    <location>
        <begin position="477"/>
        <end position="496"/>
    </location>
</feature>
<dbReference type="Gene3D" id="3.30.420.10">
    <property type="entry name" value="Ribonuclease H-like superfamily/Ribonuclease H"/>
    <property type="match status" value="1"/>
</dbReference>
<dbReference type="Pfam" id="PF13384">
    <property type="entry name" value="HTH_23"/>
    <property type="match status" value="1"/>
</dbReference>
<evidence type="ECO:0000256" key="1">
    <source>
        <dbReference type="ARBA" id="ARBA00009277"/>
    </source>
</evidence>
<dbReference type="PROSITE" id="PS50531">
    <property type="entry name" value="HTH_IS21"/>
    <property type="match status" value="1"/>
</dbReference>
<dbReference type="Pfam" id="PF22483">
    <property type="entry name" value="Mu-transpos_C_2"/>
    <property type="match status" value="1"/>
</dbReference>
<proteinExistence type="inferred from homology"/>
<dbReference type="Gene3D" id="1.10.10.60">
    <property type="entry name" value="Homeodomain-like"/>
    <property type="match status" value="1"/>
</dbReference>
<evidence type="ECO:0000313" key="8">
    <source>
        <dbReference type="EMBL" id="MDC8774595.1"/>
    </source>
</evidence>
<keyword evidence="4" id="KW-0233">DNA recombination</keyword>
<dbReference type="NCBIfam" id="NF033546">
    <property type="entry name" value="transpos_IS21"/>
    <property type="match status" value="1"/>
</dbReference>
<dbReference type="SUPFAM" id="SSF53098">
    <property type="entry name" value="Ribonuclease H-like"/>
    <property type="match status" value="1"/>
</dbReference>
<dbReference type="InterPro" id="IPR054353">
    <property type="entry name" value="IstA-like_C"/>
</dbReference>
<dbReference type="PANTHER" id="PTHR35004">
    <property type="entry name" value="TRANSPOSASE RV3428C-RELATED"/>
    <property type="match status" value="1"/>
</dbReference>
<keyword evidence="3" id="KW-0238">DNA-binding</keyword>
<feature type="domain" description="HTH IS21-type" evidence="6">
    <location>
        <begin position="3"/>
        <end position="66"/>
    </location>
</feature>
<dbReference type="RefSeq" id="WP_273602574.1">
    <property type="nucleotide sequence ID" value="NZ_JAQQXT010000037.1"/>
</dbReference>
<dbReference type="PROSITE" id="PS50994">
    <property type="entry name" value="INTEGRASE"/>
    <property type="match status" value="1"/>
</dbReference>
<evidence type="ECO:0000256" key="3">
    <source>
        <dbReference type="ARBA" id="ARBA00023125"/>
    </source>
</evidence>
<dbReference type="SUPFAM" id="SSF46689">
    <property type="entry name" value="Homeodomain-like"/>
    <property type="match status" value="1"/>
</dbReference>
<gene>
    <name evidence="8" type="primary">istA</name>
    <name evidence="8" type="ORF">PRZ03_23805</name>
</gene>